<dbReference type="GO" id="GO:0004518">
    <property type="term" value="F:nuclease activity"/>
    <property type="evidence" value="ECO:0007669"/>
    <property type="project" value="InterPro"/>
</dbReference>
<evidence type="ECO:0000259" key="1">
    <source>
        <dbReference type="SMART" id="SM00891"/>
    </source>
</evidence>
<dbReference type="Gene3D" id="3.40.50.10130">
    <property type="match status" value="1"/>
</dbReference>
<dbReference type="GO" id="GO:0003677">
    <property type="term" value="F:DNA binding"/>
    <property type="evidence" value="ECO:0007669"/>
    <property type="project" value="InterPro"/>
</dbReference>
<dbReference type="HOGENOM" id="CLU_129347_0_0_7"/>
<dbReference type="Proteomes" id="UP000004662">
    <property type="component" value="Chromosome"/>
</dbReference>
<dbReference type="InterPro" id="IPR006166">
    <property type="entry name" value="ERCC4_domain"/>
</dbReference>
<dbReference type="AlphaFoldDB" id="G7Q659"/>
<accession>G7Q659</accession>
<dbReference type="RefSeq" id="WP_009180489.1">
    <property type="nucleotide sequence ID" value="NZ_CM001368.1"/>
</dbReference>
<gene>
    <name evidence="2" type="ORF">DFW101_1064</name>
</gene>
<organism evidence="2 3">
    <name type="scientific">Solidesulfovibrio carbinoliphilus subsp. oakridgensis</name>
    <dbReference type="NCBI Taxonomy" id="694327"/>
    <lineage>
        <taxon>Bacteria</taxon>
        <taxon>Pseudomonadati</taxon>
        <taxon>Thermodesulfobacteriota</taxon>
        <taxon>Desulfovibrionia</taxon>
        <taxon>Desulfovibrionales</taxon>
        <taxon>Desulfovibrionaceae</taxon>
        <taxon>Solidesulfovibrio</taxon>
    </lineage>
</organism>
<evidence type="ECO:0000313" key="3">
    <source>
        <dbReference type="Proteomes" id="UP000004662"/>
    </source>
</evidence>
<dbReference type="eggNOG" id="COG1948">
    <property type="taxonomic scope" value="Bacteria"/>
</dbReference>
<dbReference type="InterPro" id="IPR011335">
    <property type="entry name" value="Restrct_endonuc-II-like"/>
</dbReference>
<dbReference type="STRING" id="694327.DFW101_1064"/>
<keyword evidence="3" id="KW-1185">Reference proteome</keyword>
<dbReference type="EMBL" id="CM001368">
    <property type="protein sequence ID" value="EHJ47075.1"/>
    <property type="molecule type" value="Genomic_DNA"/>
</dbReference>
<dbReference type="OrthoDB" id="5401892at2"/>
<dbReference type="SMART" id="SM00891">
    <property type="entry name" value="ERCC4"/>
    <property type="match status" value="1"/>
</dbReference>
<reference evidence="3" key="1">
    <citation type="journal article" date="2015" name="Genome Announc.">
        <title>High-Quality Draft Genome Sequence of Desulfovibrio carbinoliphilus FW-101-2B, an Organic Acid-Oxidizing Sulfate-Reducing Bacterium Isolated from Uranium(VI)-Contaminated Groundwater.</title>
        <authorList>
            <person name="Ramsay B.D."/>
            <person name="Hwang C."/>
            <person name="Woo H.L."/>
            <person name="Carroll S.L."/>
            <person name="Lucas S."/>
            <person name="Han J."/>
            <person name="Lapidus A.L."/>
            <person name="Cheng J.F."/>
            <person name="Goodwin L.A."/>
            <person name="Pitluck S."/>
            <person name="Peters L."/>
            <person name="Chertkov O."/>
            <person name="Held B."/>
            <person name="Detter J.C."/>
            <person name="Han C.S."/>
            <person name="Tapia R."/>
            <person name="Land M.L."/>
            <person name="Hauser L.J."/>
            <person name="Kyrpides N.C."/>
            <person name="Ivanova N.N."/>
            <person name="Mikhailova N."/>
            <person name="Pagani I."/>
            <person name="Woyke T."/>
            <person name="Arkin A.P."/>
            <person name="Dehal P."/>
            <person name="Chivian D."/>
            <person name="Criddle C.S."/>
            <person name="Wu W."/>
            <person name="Chakraborty R."/>
            <person name="Hazen T.C."/>
            <person name="Fields M.W."/>
        </authorList>
    </citation>
    <scope>NUCLEOTIDE SEQUENCE [LARGE SCALE GENOMIC DNA]</scope>
    <source>
        <strain evidence="3">FW-101-2B</strain>
    </source>
</reference>
<proteinExistence type="predicted"/>
<name>G7Q659_9BACT</name>
<sequence>MKIVVDTREQAALDFSRYEAVVEPGTLEVGDYAPAGLGHLCAVERKSLPDLMASLTRERDRFERELRRARGLDAFAVVIEGSLGQVRQHEYRSQAKPHAILQSMCAFSVRYGVPWVWADDPAGAAYFTFHFMRHFIRGAEARYREIIKAHGETATG</sequence>
<feature type="domain" description="ERCC4" evidence="1">
    <location>
        <begin position="2"/>
        <end position="83"/>
    </location>
</feature>
<dbReference type="Pfam" id="PF02732">
    <property type="entry name" value="ERCC4"/>
    <property type="match status" value="1"/>
</dbReference>
<protein>
    <submittedName>
        <fullName evidence="2">ERCC4 domain protein</fullName>
    </submittedName>
</protein>
<evidence type="ECO:0000313" key="2">
    <source>
        <dbReference type="EMBL" id="EHJ47075.1"/>
    </source>
</evidence>
<dbReference type="SUPFAM" id="SSF52980">
    <property type="entry name" value="Restriction endonuclease-like"/>
    <property type="match status" value="1"/>
</dbReference>
<dbReference type="GO" id="GO:0006259">
    <property type="term" value="P:DNA metabolic process"/>
    <property type="evidence" value="ECO:0007669"/>
    <property type="project" value="UniProtKB-ARBA"/>
</dbReference>